<keyword evidence="9 10" id="KW-0472">Membrane</keyword>
<protein>
    <submittedName>
        <fullName evidence="14">ATP-binding cassette subfamily B protein</fullName>
    </submittedName>
</protein>
<keyword evidence="6" id="KW-0378">Hydrolase</keyword>
<dbReference type="PANTHER" id="PTHR43394:SF1">
    <property type="entry name" value="ATP-BINDING CASSETTE SUB-FAMILY B MEMBER 10, MITOCHONDRIAL"/>
    <property type="match status" value="1"/>
</dbReference>
<comment type="caution">
    <text evidence="14">The sequence shown here is derived from an EMBL/GenBank/DDBJ whole genome shotgun (WGS) entry which is preliminary data.</text>
</comment>
<feature type="transmembrane region" description="Helical" evidence="10">
    <location>
        <begin position="269"/>
        <end position="290"/>
    </location>
</feature>
<evidence type="ECO:0000256" key="5">
    <source>
        <dbReference type="ARBA" id="ARBA00022741"/>
    </source>
</evidence>
<dbReference type="SUPFAM" id="SSF52540">
    <property type="entry name" value="P-loop containing nucleoside triphosphate hydrolases"/>
    <property type="match status" value="1"/>
</dbReference>
<sequence length="717" mass="81763">MDCGPTCLRMIAKFYGKSIPLDYLRDQSHISREGVSLLGISDAAEAIGMRSMGTKVTFEQLVKDVPKPCVVHWDQNHFVVLYDAGKGKMHVADPAFGLVKYTDAEFKQHWLATAKDGVSKGICLLLQPTPAFYEREDEKKPQGGFSFLFRYLRPHRRLISQLLVGLVAASIIQLIFPFLTQSLVDVGINNQDLDFIYLVLIAQMVLFIGQMSIEFIRSWILLHISTRINISIISDFLIKLMKLPIGFFDTKMIGDLMQRIQDHRRIERFLTTQTLGVLFSVISLSVFAIVLAIYSWVILLIFLIGSLLYIFWVWLFMRKRRELDYKRFSQMADNQSMLIQLINGMQEIKLNNFEKQKRWEWERIQARLFRVNVQNLSVDQYQQAGSVFVNQTKNILITVVAAMAVLNGDMTLGMMLAVQFIIGQMNSPLNELINFMHLAQEAKISLERLGEIHNKKEEEEKDKPLLNTMPLDKTLYLENVVFQYEGPHSPKVLDRINLTIPDNKITAIVGTSGSGKTTLVKLLLGFYPPVDGKIRVGETDLQNFSQQWWRTKVGAVMQDGFIFSDTITSNIAVGVERLDKQRLLFAAKMANLMDLIERLPLGFNTKIGQDGHGLSQGQKQRILIARVIYKNPDYLFFDEATNALDANNEKVIMENLNEIYQGKTVIVVAHRLSTVKNADQIVVLERGEIIELGNHEELTAKRGAYYNLVKNQLELGS</sequence>
<evidence type="ECO:0000256" key="10">
    <source>
        <dbReference type="SAM" id="Phobius"/>
    </source>
</evidence>
<evidence type="ECO:0000256" key="9">
    <source>
        <dbReference type="ARBA" id="ARBA00023136"/>
    </source>
</evidence>
<feature type="transmembrane region" description="Helical" evidence="10">
    <location>
        <begin position="196"/>
        <end position="216"/>
    </location>
</feature>
<dbReference type="EMBL" id="RAPN01000001">
    <property type="protein sequence ID" value="RKD91216.1"/>
    <property type="molecule type" value="Genomic_DNA"/>
</dbReference>
<evidence type="ECO:0000256" key="3">
    <source>
        <dbReference type="ARBA" id="ARBA00022475"/>
    </source>
</evidence>
<keyword evidence="7 14" id="KW-0067">ATP-binding</keyword>
<evidence type="ECO:0000256" key="2">
    <source>
        <dbReference type="ARBA" id="ARBA00022448"/>
    </source>
</evidence>
<dbReference type="Pfam" id="PF00005">
    <property type="entry name" value="ABC_tran"/>
    <property type="match status" value="1"/>
</dbReference>
<keyword evidence="4 10" id="KW-0812">Transmembrane</keyword>
<feature type="domain" description="ABC transporter" evidence="11">
    <location>
        <begin position="475"/>
        <end position="711"/>
    </location>
</feature>
<dbReference type="Pfam" id="PF03412">
    <property type="entry name" value="Peptidase_C39"/>
    <property type="match status" value="1"/>
</dbReference>
<feature type="domain" description="ABC transmembrane type-1" evidence="12">
    <location>
        <begin position="162"/>
        <end position="441"/>
    </location>
</feature>
<evidence type="ECO:0000313" key="14">
    <source>
        <dbReference type="EMBL" id="RKD91216.1"/>
    </source>
</evidence>
<proteinExistence type="predicted"/>
<accession>A0A419W6Y1</accession>
<evidence type="ECO:0000256" key="1">
    <source>
        <dbReference type="ARBA" id="ARBA00004651"/>
    </source>
</evidence>
<organism evidence="14 15">
    <name type="scientific">Mangrovibacterium diazotrophicum</name>
    <dbReference type="NCBI Taxonomy" id="1261403"/>
    <lineage>
        <taxon>Bacteria</taxon>
        <taxon>Pseudomonadati</taxon>
        <taxon>Bacteroidota</taxon>
        <taxon>Bacteroidia</taxon>
        <taxon>Marinilabiliales</taxon>
        <taxon>Prolixibacteraceae</taxon>
        <taxon>Mangrovibacterium</taxon>
    </lineage>
</organism>
<dbReference type="Proteomes" id="UP000283387">
    <property type="component" value="Unassembled WGS sequence"/>
</dbReference>
<gene>
    <name evidence="14" type="ORF">BC643_1565</name>
</gene>
<dbReference type="Pfam" id="PF00664">
    <property type="entry name" value="ABC_membrane"/>
    <property type="match status" value="1"/>
</dbReference>
<dbReference type="Gene3D" id="3.90.70.10">
    <property type="entry name" value="Cysteine proteinases"/>
    <property type="match status" value="1"/>
</dbReference>
<dbReference type="PROSITE" id="PS50990">
    <property type="entry name" value="PEPTIDASE_C39"/>
    <property type="match status" value="1"/>
</dbReference>
<keyword evidence="15" id="KW-1185">Reference proteome</keyword>
<dbReference type="GO" id="GO:0005524">
    <property type="term" value="F:ATP binding"/>
    <property type="evidence" value="ECO:0007669"/>
    <property type="project" value="UniProtKB-KW"/>
</dbReference>
<dbReference type="PROSITE" id="PS50893">
    <property type="entry name" value="ABC_TRANSPORTER_2"/>
    <property type="match status" value="1"/>
</dbReference>
<evidence type="ECO:0000256" key="8">
    <source>
        <dbReference type="ARBA" id="ARBA00022989"/>
    </source>
</evidence>
<dbReference type="PROSITE" id="PS50929">
    <property type="entry name" value="ABC_TM1F"/>
    <property type="match status" value="1"/>
</dbReference>
<dbReference type="GO" id="GO:0008233">
    <property type="term" value="F:peptidase activity"/>
    <property type="evidence" value="ECO:0007669"/>
    <property type="project" value="InterPro"/>
</dbReference>
<evidence type="ECO:0000259" key="12">
    <source>
        <dbReference type="PROSITE" id="PS50929"/>
    </source>
</evidence>
<feature type="transmembrane region" description="Helical" evidence="10">
    <location>
        <begin position="158"/>
        <end position="176"/>
    </location>
</feature>
<feature type="transmembrane region" description="Helical" evidence="10">
    <location>
        <begin position="395"/>
        <end position="422"/>
    </location>
</feature>
<dbReference type="CDD" id="cd02418">
    <property type="entry name" value="Peptidase_C39B"/>
    <property type="match status" value="1"/>
</dbReference>
<dbReference type="SMART" id="SM00382">
    <property type="entry name" value="AAA"/>
    <property type="match status" value="1"/>
</dbReference>
<keyword evidence="8 10" id="KW-1133">Transmembrane helix</keyword>
<dbReference type="PROSITE" id="PS00211">
    <property type="entry name" value="ABC_TRANSPORTER_1"/>
    <property type="match status" value="1"/>
</dbReference>
<dbReference type="SUPFAM" id="SSF90123">
    <property type="entry name" value="ABC transporter transmembrane region"/>
    <property type="match status" value="1"/>
</dbReference>
<dbReference type="FunFam" id="3.40.50.300:FF:000299">
    <property type="entry name" value="ABC transporter ATP-binding protein/permease"/>
    <property type="match status" value="1"/>
</dbReference>
<keyword evidence="3" id="KW-1003">Cell membrane</keyword>
<dbReference type="GO" id="GO:0005886">
    <property type="term" value="C:plasma membrane"/>
    <property type="evidence" value="ECO:0007669"/>
    <property type="project" value="UniProtKB-SubCell"/>
</dbReference>
<keyword evidence="2" id="KW-0813">Transport</keyword>
<feature type="transmembrane region" description="Helical" evidence="10">
    <location>
        <begin position="296"/>
        <end position="317"/>
    </location>
</feature>
<dbReference type="GO" id="GO:0006508">
    <property type="term" value="P:proteolysis"/>
    <property type="evidence" value="ECO:0007669"/>
    <property type="project" value="InterPro"/>
</dbReference>
<dbReference type="Gene3D" id="3.40.50.300">
    <property type="entry name" value="P-loop containing nucleotide triphosphate hydrolases"/>
    <property type="match status" value="1"/>
</dbReference>
<evidence type="ECO:0000259" key="13">
    <source>
        <dbReference type="PROSITE" id="PS50990"/>
    </source>
</evidence>
<dbReference type="AlphaFoldDB" id="A0A419W6Y1"/>
<dbReference type="InterPro" id="IPR039421">
    <property type="entry name" value="Type_1_exporter"/>
</dbReference>
<dbReference type="InterPro" id="IPR003439">
    <property type="entry name" value="ABC_transporter-like_ATP-bd"/>
</dbReference>
<evidence type="ECO:0000256" key="7">
    <source>
        <dbReference type="ARBA" id="ARBA00022840"/>
    </source>
</evidence>
<dbReference type="InterPro" id="IPR003593">
    <property type="entry name" value="AAA+_ATPase"/>
</dbReference>
<feature type="domain" description="Peptidase C39" evidence="13">
    <location>
        <begin position="1"/>
        <end position="117"/>
    </location>
</feature>
<dbReference type="GO" id="GO:0015421">
    <property type="term" value="F:ABC-type oligopeptide transporter activity"/>
    <property type="evidence" value="ECO:0007669"/>
    <property type="project" value="TreeGrafter"/>
</dbReference>
<evidence type="ECO:0000313" key="15">
    <source>
        <dbReference type="Proteomes" id="UP000283387"/>
    </source>
</evidence>
<reference evidence="14 15" key="1">
    <citation type="submission" date="2018-09" db="EMBL/GenBank/DDBJ databases">
        <title>Genomic Encyclopedia of Archaeal and Bacterial Type Strains, Phase II (KMG-II): from individual species to whole genera.</title>
        <authorList>
            <person name="Goeker M."/>
        </authorList>
    </citation>
    <scope>NUCLEOTIDE SEQUENCE [LARGE SCALE GENOMIC DNA]</scope>
    <source>
        <strain evidence="14 15">DSM 27148</strain>
    </source>
</reference>
<keyword evidence="5" id="KW-0547">Nucleotide-binding</keyword>
<dbReference type="GO" id="GO:0016887">
    <property type="term" value="F:ATP hydrolysis activity"/>
    <property type="evidence" value="ECO:0007669"/>
    <property type="project" value="InterPro"/>
</dbReference>
<evidence type="ECO:0000259" key="11">
    <source>
        <dbReference type="PROSITE" id="PS50893"/>
    </source>
</evidence>
<name>A0A419W6Y1_9BACT</name>
<dbReference type="PANTHER" id="PTHR43394">
    <property type="entry name" value="ATP-DEPENDENT PERMEASE MDL1, MITOCHONDRIAL"/>
    <property type="match status" value="1"/>
</dbReference>
<dbReference type="InterPro" id="IPR036640">
    <property type="entry name" value="ABC1_TM_sf"/>
</dbReference>
<comment type="subcellular location">
    <subcellularLocation>
        <location evidence="1">Cell membrane</location>
        <topology evidence="1">Multi-pass membrane protein</topology>
    </subcellularLocation>
</comment>
<dbReference type="InterPro" id="IPR005074">
    <property type="entry name" value="Peptidase_C39"/>
</dbReference>
<dbReference type="InterPro" id="IPR027417">
    <property type="entry name" value="P-loop_NTPase"/>
</dbReference>
<dbReference type="Gene3D" id="1.20.1560.10">
    <property type="entry name" value="ABC transporter type 1, transmembrane domain"/>
    <property type="match status" value="1"/>
</dbReference>
<dbReference type="InterPro" id="IPR017871">
    <property type="entry name" value="ABC_transporter-like_CS"/>
</dbReference>
<dbReference type="CDD" id="cd18571">
    <property type="entry name" value="ABC_6TM_peptidase_like"/>
    <property type="match status" value="1"/>
</dbReference>
<evidence type="ECO:0000256" key="6">
    <source>
        <dbReference type="ARBA" id="ARBA00022801"/>
    </source>
</evidence>
<dbReference type="InterPro" id="IPR011527">
    <property type="entry name" value="ABC1_TM_dom"/>
</dbReference>
<evidence type="ECO:0000256" key="4">
    <source>
        <dbReference type="ARBA" id="ARBA00022692"/>
    </source>
</evidence>